<accession>A0ABQ1WAV8</accession>
<protein>
    <submittedName>
        <fullName evidence="1">Uncharacterized protein</fullName>
    </submittedName>
</protein>
<organism evidence="1 2">
    <name type="scientific">Pontibacter amylolyticus</name>
    <dbReference type="NCBI Taxonomy" id="1424080"/>
    <lineage>
        <taxon>Bacteria</taxon>
        <taxon>Pseudomonadati</taxon>
        <taxon>Bacteroidota</taxon>
        <taxon>Cytophagia</taxon>
        <taxon>Cytophagales</taxon>
        <taxon>Hymenobacteraceae</taxon>
        <taxon>Pontibacter</taxon>
    </lineage>
</organism>
<name>A0ABQ1WAV8_9BACT</name>
<evidence type="ECO:0000313" key="2">
    <source>
        <dbReference type="Proteomes" id="UP000634043"/>
    </source>
</evidence>
<dbReference type="Proteomes" id="UP000634043">
    <property type="component" value="Unassembled WGS sequence"/>
</dbReference>
<dbReference type="EMBL" id="BMFP01000005">
    <property type="protein sequence ID" value="GGG21883.1"/>
    <property type="molecule type" value="Genomic_DNA"/>
</dbReference>
<evidence type="ECO:0000313" key="1">
    <source>
        <dbReference type="EMBL" id="GGG21883.1"/>
    </source>
</evidence>
<proteinExistence type="predicted"/>
<comment type="caution">
    <text evidence="1">The sequence shown here is derived from an EMBL/GenBank/DDBJ whole genome shotgun (WGS) entry which is preliminary data.</text>
</comment>
<keyword evidence="2" id="KW-1185">Reference proteome</keyword>
<sequence length="110" mass="12457">MSESNSAGDILVPAYLKAQRTHGDVDIPTDGAGTFDKVFGYGCPKEHLDVLNSIWKSGQLKILKTSGKSDRQRTRAGRERGYAYKLQNHRLPIHLNGRDNRYIYVYSIYP</sequence>
<reference evidence="2" key="1">
    <citation type="journal article" date="2019" name="Int. J. Syst. Evol. Microbiol.">
        <title>The Global Catalogue of Microorganisms (GCM) 10K type strain sequencing project: providing services to taxonomists for standard genome sequencing and annotation.</title>
        <authorList>
            <consortium name="The Broad Institute Genomics Platform"/>
            <consortium name="The Broad Institute Genome Sequencing Center for Infectious Disease"/>
            <person name="Wu L."/>
            <person name="Ma J."/>
        </authorList>
    </citation>
    <scope>NUCLEOTIDE SEQUENCE [LARGE SCALE GENOMIC DNA]</scope>
    <source>
        <strain evidence="2">CGMCC 1.12749</strain>
    </source>
</reference>
<gene>
    <name evidence="1" type="ORF">GCM10011323_27310</name>
</gene>